<organism evidence="3 4">
    <name type="scientific">Nitrincola tapanii</name>
    <dbReference type="NCBI Taxonomy" id="1708751"/>
    <lineage>
        <taxon>Bacteria</taxon>
        <taxon>Pseudomonadati</taxon>
        <taxon>Pseudomonadota</taxon>
        <taxon>Gammaproteobacteria</taxon>
        <taxon>Oceanospirillales</taxon>
        <taxon>Oceanospirillaceae</taxon>
        <taxon>Nitrincola</taxon>
    </lineage>
</organism>
<accession>A0A5A9W603</accession>
<feature type="region of interest" description="Disordered" evidence="1">
    <location>
        <begin position="104"/>
        <end position="147"/>
    </location>
</feature>
<name>A0A5A9W603_9GAMM</name>
<keyword evidence="4" id="KW-1185">Reference proteome</keyword>
<feature type="compositionally biased region" description="Pro residues" evidence="1">
    <location>
        <begin position="111"/>
        <end position="128"/>
    </location>
</feature>
<dbReference type="RefSeq" id="WP_149390551.1">
    <property type="nucleotide sequence ID" value="NZ_SMRS01000004.1"/>
</dbReference>
<comment type="caution">
    <text evidence="3">The sequence shown here is derived from an EMBL/GenBank/DDBJ whole genome shotgun (WGS) entry which is preliminary data.</text>
</comment>
<evidence type="ECO:0000259" key="2">
    <source>
        <dbReference type="Pfam" id="PF17948"/>
    </source>
</evidence>
<sequence>MNDWPEMPIQVLPSLIRRLGTDEALLLSVLHQYAGYHALGTQEPPECVLALNQWRALADFWDENKHWAIAQSLVRQQVLRLEQHSGRVRFTLLSWPITDTTPTAATLPVYSAPPPSRHPPLQPEPRPTPSATLSARGPAPTFGGHSGWRHQKDELQALFDEHEQRNRRMLAMHLGWQPSTMFFELLPRHAIPESFARECLDEFVLYWMDQDKRESNWDQKFLGWVKREWVKRQAREAREQRFETSNTMSKTDENTRRDTRENRKRVTAAIMDIKDTDW</sequence>
<feature type="domain" description="DnaT DNA-binding" evidence="2">
    <location>
        <begin position="171"/>
        <end position="236"/>
    </location>
</feature>
<dbReference type="InterPro" id="IPR040480">
    <property type="entry name" value="DnaT_DNA_bind"/>
</dbReference>
<proteinExistence type="predicted"/>
<dbReference type="Gene3D" id="1.10.8.1180">
    <property type="match status" value="1"/>
</dbReference>
<evidence type="ECO:0000256" key="1">
    <source>
        <dbReference type="SAM" id="MobiDB-lite"/>
    </source>
</evidence>
<gene>
    <name evidence="3" type="ORF">E1H14_05980</name>
</gene>
<feature type="region of interest" description="Disordered" evidence="1">
    <location>
        <begin position="236"/>
        <end position="264"/>
    </location>
</feature>
<dbReference type="Pfam" id="PF17948">
    <property type="entry name" value="DnaT"/>
    <property type="match status" value="1"/>
</dbReference>
<evidence type="ECO:0000313" key="4">
    <source>
        <dbReference type="Proteomes" id="UP000325302"/>
    </source>
</evidence>
<feature type="compositionally biased region" description="Basic and acidic residues" evidence="1">
    <location>
        <begin position="250"/>
        <end position="261"/>
    </location>
</feature>
<reference evidence="3 4" key="1">
    <citation type="submission" date="2019-03" db="EMBL/GenBank/DDBJ databases">
        <title>Nitrincola sp. nov. isolated from an Indian soda lake.</title>
        <authorList>
            <person name="Joshi A."/>
            <person name="Thite S.V."/>
            <person name="Joseph N."/>
            <person name="Dhotre D."/>
            <person name="Moorthy M."/>
            <person name="Shouche Y.S."/>
        </authorList>
    </citation>
    <scope>NUCLEOTIDE SEQUENCE [LARGE SCALE GENOMIC DNA]</scope>
    <source>
        <strain evidence="3 4">MEB193</strain>
    </source>
</reference>
<dbReference type="OrthoDB" id="5718012at2"/>
<dbReference type="AlphaFoldDB" id="A0A5A9W603"/>
<dbReference type="Proteomes" id="UP000325302">
    <property type="component" value="Unassembled WGS sequence"/>
</dbReference>
<evidence type="ECO:0000313" key="3">
    <source>
        <dbReference type="EMBL" id="KAA0874971.1"/>
    </source>
</evidence>
<protein>
    <recommendedName>
        <fullName evidence="2">DnaT DNA-binding domain-containing protein</fullName>
    </recommendedName>
</protein>
<dbReference type="EMBL" id="SMRS01000004">
    <property type="protein sequence ID" value="KAA0874971.1"/>
    <property type="molecule type" value="Genomic_DNA"/>
</dbReference>